<organism evidence="3 4">
    <name type="scientific">Candidatus Mediterraneibacter caccavium</name>
    <dbReference type="NCBI Taxonomy" id="2838661"/>
    <lineage>
        <taxon>Bacteria</taxon>
        <taxon>Bacillati</taxon>
        <taxon>Bacillota</taxon>
        <taxon>Clostridia</taxon>
        <taxon>Lachnospirales</taxon>
        <taxon>Lachnospiraceae</taxon>
        <taxon>Mediterraneibacter</taxon>
    </lineage>
</organism>
<keyword evidence="2" id="KW-0812">Transmembrane</keyword>
<proteinExistence type="predicted"/>
<name>A0A9D1VX25_9FIRM</name>
<reference evidence="3" key="2">
    <citation type="submission" date="2021-04" db="EMBL/GenBank/DDBJ databases">
        <authorList>
            <person name="Gilroy R."/>
        </authorList>
    </citation>
    <scope>NUCLEOTIDE SEQUENCE</scope>
    <source>
        <strain evidence="3">ChiSjej5B23-15282</strain>
    </source>
</reference>
<gene>
    <name evidence="3" type="ORF">H9981_05340</name>
</gene>
<protein>
    <submittedName>
        <fullName evidence="3">Uncharacterized protein</fullName>
    </submittedName>
</protein>
<feature type="region of interest" description="Disordered" evidence="1">
    <location>
        <begin position="45"/>
        <end position="101"/>
    </location>
</feature>
<feature type="compositionally biased region" description="Low complexity" evidence="1">
    <location>
        <begin position="59"/>
        <end position="69"/>
    </location>
</feature>
<keyword evidence="2" id="KW-1133">Transmembrane helix</keyword>
<dbReference type="AlphaFoldDB" id="A0A9D1VX25"/>
<dbReference type="EMBL" id="DXFA01000097">
    <property type="protein sequence ID" value="HIX48421.1"/>
    <property type="molecule type" value="Genomic_DNA"/>
</dbReference>
<evidence type="ECO:0000256" key="1">
    <source>
        <dbReference type="SAM" id="MobiDB-lite"/>
    </source>
</evidence>
<comment type="caution">
    <text evidence="3">The sequence shown here is derived from an EMBL/GenBank/DDBJ whole genome shotgun (WGS) entry which is preliminary data.</text>
</comment>
<reference evidence="3" key="1">
    <citation type="journal article" date="2021" name="PeerJ">
        <title>Extensive microbial diversity within the chicken gut microbiome revealed by metagenomics and culture.</title>
        <authorList>
            <person name="Gilroy R."/>
            <person name="Ravi A."/>
            <person name="Getino M."/>
            <person name="Pursley I."/>
            <person name="Horton D.L."/>
            <person name="Alikhan N.F."/>
            <person name="Baker D."/>
            <person name="Gharbi K."/>
            <person name="Hall N."/>
            <person name="Watson M."/>
            <person name="Adriaenssens E.M."/>
            <person name="Foster-Nyarko E."/>
            <person name="Jarju S."/>
            <person name="Secka A."/>
            <person name="Antonio M."/>
            <person name="Oren A."/>
            <person name="Chaudhuri R.R."/>
            <person name="La Ragione R."/>
            <person name="Hildebrand F."/>
            <person name="Pallen M.J."/>
        </authorList>
    </citation>
    <scope>NUCLEOTIDE SEQUENCE</scope>
    <source>
        <strain evidence="3">ChiSjej5B23-15282</strain>
    </source>
</reference>
<evidence type="ECO:0000313" key="3">
    <source>
        <dbReference type="EMBL" id="HIX48421.1"/>
    </source>
</evidence>
<evidence type="ECO:0000313" key="4">
    <source>
        <dbReference type="Proteomes" id="UP000824243"/>
    </source>
</evidence>
<dbReference type="Proteomes" id="UP000824243">
    <property type="component" value="Unassembled WGS sequence"/>
</dbReference>
<feature type="transmembrane region" description="Helical" evidence="2">
    <location>
        <begin position="111"/>
        <end position="130"/>
    </location>
</feature>
<keyword evidence="2" id="KW-0472">Membrane</keyword>
<sequence>MAGRCSLCGSRLNNGKCEFCGLDNRMYDRNYLKDPYHLAEIAREADTPKAPPGQTQRPAAASARSGSSAQKTVFTAKPPARKGADFSSRRQKQDVSSWQKRQNSGASRSRAVIVIVILVILICIAGPVLFQIGKSVIETGTVPDTDSWQSAVDSLFSDDDSSLDLNDYDAYDYVTREIPEDGTDYEVTLSDGFYQVGIHIPEGVYHVELAEESADLHIADTENIIYDSVWFGDETEYDEVTEADDIRLYNGAEISITGGGSLLFTTDNAQPFTQETAANPLTESFILEEGSSTAGEYIPEGMYDILLAETDEYISFGLEISYPNELSEYLWASNSSGEPEERIRNVIIPAGTELTLDGGPVKLEPSEGYFEADLSDYPWN</sequence>
<accession>A0A9D1VX25</accession>
<evidence type="ECO:0000256" key="2">
    <source>
        <dbReference type="SAM" id="Phobius"/>
    </source>
</evidence>
<feature type="compositionally biased region" description="Basic and acidic residues" evidence="1">
    <location>
        <begin position="82"/>
        <end position="93"/>
    </location>
</feature>